<evidence type="ECO:0000256" key="2">
    <source>
        <dbReference type="SAM" id="Phobius"/>
    </source>
</evidence>
<keyword evidence="2" id="KW-1133">Transmembrane helix</keyword>
<dbReference type="InParanoid" id="W3X1H3"/>
<name>W3X1H3_PESFW</name>
<dbReference type="HOGENOM" id="CLU_1938887_0_0_1"/>
<gene>
    <name evidence="3" type="ORF">PFICI_07393</name>
</gene>
<keyword evidence="4" id="KW-1185">Reference proteome</keyword>
<dbReference type="KEGG" id="pfy:PFICI_07393"/>
<accession>W3X1H3</accession>
<protein>
    <submittedName>
        <fullName evidence="3">Uncharacterized protein</fullName>
    </submittedName>
</protein>
<evidence type="ECO:0000313" key="3">
    <source>
        <dbReference type="EMBL" id="ETS79864.1"/>
    </source>
</evidence>
<feature type="transmembrane region" description="Helical" evidence="2">
    <location>
        <begin position="28"/>
        <end position="54"/>
    </location>
</feature>
<dbReference type="GeneID" id="19272406"/>
<evidence type="ECO:0000313" key="4">
    <source>
        <dbReference type="Proteomes" id="UP000030651"/>
    </source>
</evidence>
<keyword evidence="2" id="KW-0812">Transmembrane</keyword>
<organism evidence="3 4">
    <name type="scientific">Pestalotiopsis fici (strain W106-1 / CGMCC3.15140)</name>
    <dbReference type="NCBI Taxonomy" id="1229662"/>
    <lineage>
        <taxon>Eukaryota</taxon>
        <taxon>Fungi</taxon>
        <taxon>Dikarya</taxon>
        <taxon>Ascomycota</taxon>
        <taxon>Pezizomycotina</taxon>
        <taxon>Sordariomycetes</taxon>
        <taxon>Xylariomycetidae</taxon>
        <taxon>Amphisphaeriales</taxon>
        <taxon>Sporocadaceae</taxon>
        <taxon>Pestalotiopsis</taxon>
    </lineage>
</organism>
<reference evidence="4" key="1">
    <citation type="journal article" date="2015" name="BMC Genomics">
        <title>Genomic and transcriptomic analysis of the endophytic fungus Pestalotiopsis fici reveals its lifestyle and high potential for synthesis of natural products.</title>
        <authorList>
            <person name="Wang X."/>
            <person name="Zhang X."/>
            <person name="Liu L."/>
            <person name="Xiang M."/>
            <person name="Wang W."/>
            <person name="Sun X."/>
            <person name="Che Y."/>
            <person name="Guo L."/>
            <person name="Liu G."/>
            <person name="Guo L."/>
            <person name="Wang C."/>
            <person name="Yin W.B."/>
            <person name="Stadler M."/>
            <person name="Zhang X."/>
            <person name="Liu X."/>
        </authorList>
    </citation>
    <scope>NUCLEOTIDE SEQUENCE [LARGE SCALE GENOMIC DNA]</scope>
    <source>
        <strain evidence="4">W106-1 / CGMCC3.15140</strain>
    </source>
</reference>
<dbReference type="AlphaFoldDB" id="W3X1H3"/>
<dbReference type="OrthoDB" id="4764370at2759"/>
<evidence type="ECO:0000256" key="1">
    <source>
        <dbReference type="SAM" id="MobiDB-lite"/>
    </source>
</evidence>
<keyword evidence="2" id="KW-0472">Membrane</keyword>
<dbReference type="Proteomes" id="UP000030651">
    <property type="component" value="Unassembled WGS sequence"/>
</dbReference>
<dbReference type="EMBL" id="KI912113">
    <property type="protein sequence ID" value="ETS79864.1"/>
    <property type="molecule type" value="Genomic_DNA"/>
</dbReference>
<sequence>MASFFKEIKPLMNSTIEASQAINRTAPILAWTQVLMIVLLTGIFLALFGLLVTLNPDLQAERQEFITPAVRILLEQGVALGRLVGRARGHARQAAEAVSASLPGRHVGAKTPSPSDSEKSGSKKSAKKNS</sequence>
<feature type="region of interest" description="Disordered" evidence="1">
    <location>
        <begin position="95"/>
        <end position="130"/>
    </location>
</feature>
<proteinExistence type="predicted"/>
<dbReference type="RefSeq" id="XP_007834165.1">
    <property type="nucleotide sequence ID" value="XM_007835974.1"/>
</dbReference>